<feature type="transmembrane region" description="Helical" evidence="6">
    <location>
        <begin position="83"/>
        <end position="113"/>
    </location>
</feature>
<keyword evidence="5 6" id="KW-0472">Membrane</keyword>
<dbReference type="InterPro" id="IPR032816">
    <property type="entry name" value="VTT_dom"/>
</dbReference>
<dbReference type="InterPro" id="IPR015414">
    <property type="entry name" value="TMEM64"/>
</dbReference>
<dbReference type="EMBL" id="FLQY01000219">
    <property type="protein sequence ID" value="SBT08918.1"/>
    <property type="molecule type" value="Genomic_DNA"/>
</dbReference>
<dbReference type="AlphaFoldDB" id="A0A1A8XXY9"/>
<evidence type="ECO:0000256" key="5">
    <source>
        <dbReference type="ARBA" id="ARBA00023136"/>
    </source>
</evidence>
<feature type="transmembrane region" description="Helical" evidence="6">
    <location>
        <begin position="162"/>
        <end position="184"/>
    </location>
</feature>
<dbReference type="PANTHER" id="PTHR12677">
    <property type="entry name" value="GOLGI APPARATUS MEMBRANE PROTEIN TVP38-RELATED"/>
    <property type="match status" value="1"/>
</dbReference>
<dbReference type="PANTHER" id="PTHR12677:SF59">
    <property type="entry name" value="GOLGI APPARATUS MEMBRANE PROTEIN TVP38-RELATED"/>
    <property type="match status" value="1"/>
</dbReference>
<feature type="domain" description="VTT" evidence="8">
    <location>
        <begin position="98"/>
        <end position="212"/>
    </location>
</feature>
<reference evidence="9 10" key="1">
    <citation type="submission" date="2016-06" db="EMBL/GenBank/DDBJ databases">
        <authorList>
            <person name="Kjaerup R.B."/>
            <person name="Dalgaard T.S."/>
            <person name="Juul-Madsen H.R."/>
        </authorList>
    </citation>
    <scope>NUCLEOTIDE SEQUENCE [LARGE SCALE GENOMIC DNA]</scope>
    <source>
        <strain evidence="9">2</strain>
    </source>
</reference>
<evidence type="ECO:0000256" key="3">
    <source>
        <dbReference type="ARBA" id="ARBA00022692"/>
    </source>
</evidence>
<name>A0A1A8XXY9_9RHOO</name>
<feature type="transmembrane region" description="Helical" evidence="6">
    <location>
        <begin position="220"/>
        <end position="240"/>
    </location>
</feature>
<dbReference type="RefSeq" id="WP_186411414.1">
    <property type="nucleotide sequence ID" value="NZ_FLQY01000219.1"/>
</dbReference>
<proteinExistence type="inferred from homology"/>
<organism evidence="9 10">
    <name type="scientific">Candidatus Propionivibrio aalborgensis</name>
    <dbReference type="NCBI Taxonomy" id="1860101"/>
    <lineage>
        <taxon>Bacteria</taxon>
        <taxon>Pseudomonadati</taxon>
        <taxon>Pseudomonadota</taxon>
        <taxon>Betaproteobacteria</taxon>
        <taxon>Rhodocyclales</taxon>
        <taxon>Rhodocyclaceae</taxon>
        <taxon>Propionivibrio</taxon>
    </lineage>
</organism>
<feature type="compositionally biased region" description="Basic and acidic residues" evidence="7">
    <location>
        <begin position="1"/>
        <end position="17"/>
    </location>
</feature>
<keyword evidence="3 6" id="KW-0812">Transmembrane</keyword>
<keyword evidence="10" id="KW-1185">Reference proteome</keyword>
<evidence type="ECO:0000256" key="2">
    <source>
        <dbReference type="ARBA" id="ARBA00022475"/>
    </source>
</evidence>
<feature type="transmembrane region" description="Helical" evidence="6">
    <location>
        <begin position="191"/>
        <end position="214"/>
    </location>
</feature>
<dbReference type="GO" id="GO:0005886">
    <property type="term" value="C:plasma membrane"/>
    <property type="evidence" value="ECO:0007669"/>
    <property type="project" value="UniProtKB-SubCell"/>
</dbReference>
<evidence type="ECO:0000259" key="8">
    <source>
        <dbReference type="Pfam" id="PF09335"/>
    </source>
</evidence>
<comment type="subcellular location">
    <subcellularLocation>
        <location evidence="1 6">Cell membrane</location>
        <topology evidence="1 6">Multi-pass membrane protein</topology>
    </subcellularLocation>
</comment>
<evidence type="ECO:0000313" key="9">
    <source>
        <dbReference type="EMBL" id="SBT08918.1"/>
    </source>
</evidence>
<feature type="region of interest" description="Disordered" evidence="7">
    <location>
        <begin position="1"/>
        <end position="26"/>
    </location>
</feature>
<evidence type="ECO:0000256" key="7">
    <source>
        <dbReference type="SAM" id="MobiDB-lite"/>
    </source>
</evidence>
<feature type="transmembrane region" description="Helical" evidence="6">
    <location>
        <begin position="41"/>
        <end position="62"/>
    </location>
</feature>
<sequence>MRDEPVGEVLPDTREAPLDEGEEETPIPELEQVAQDTSRKLLTLLAVGAALLLVIHATPFGDQVRNWDALAELFKAGGLKAEIYFVLISSFLIMLGTPRLLFCALGGFAFGFWEGTFWSLSSNLIGSFLAFKAARWGGKAWLTERFGQRRFFARIAHAKPTISSIAFIRMLPVSNAIINIGLALSHVGNRAFLLGSLIGFMPQGIVAVIIGSGMAEEVPWAGAAQIGVAGVLLLAILFWASRKRRKMT</sequence>
<evidence type="ECO:0000256" key="6">
    <source>
        <dbReference type="RuleBase" id="RU366058"/>
    </source>
</evidence>
<keyword evidence="4 6" id="KW-1133">Transmembrane helix</keyword>
<gene>
    <name evidence="9" type="ORF">PROAA_2960003</name>
</gene>
<evidence type="ECO:0000256" key="1">
    <source>
        <dbReference type="ARBA" id="ARBA00004651"/>
    </source>
</evidence>
<keyword evidence="2 6" id="KW-1003">Cell membrane</keyword>
<accession>A0A1A8XXY9</accession>
<dbReference type="Proteomes" id="UP000199600">
    <property type="component" value="Unassembled WGS sequence"/>
</dbReference>
<protein>
    <recommendedName>
        <fullName evidence="6">TVP38/TMEM64 family membrane protein</fullName>
    </recommendedName>
</protein>
<evidence type="ECO:0000256" key="4">
    <source>
        <dbReference type="ARBA" id="ARBA00022989"/>
    </source>
</evidence>
<evidence type="ECO:0000313" key="10">
    <source>
        <dbReference type="Proteomes" id="UP000199600"/>
    </source>
</evidence>
<dbReference type="Pfam" id="PF09335">
    <property type="entry name" value="VTT_dom"/>
    <property type="match status" value="1"/>
</dbReference>
<comment type="similarity">
    <text evidence="6">Belongs to the TVP38/TMEM64 family.</text>
</comment>